<keyword evidence="6 10" id="KW-0479">Metal-binding</keyword>
<evidence type="ECO:0000259" key="13">
    <source>
        <dbReference type="Pfam" id="PF04104"/>
    </source>
</evidence>
<evidence type="ECO:0000256" key="11">
    <source>
        <dbReference type="PIRSR" id="PIRSR009449-1"/>
    </source>
</evidence>
<evidence type="ECO:0000313" key="15">
    <source>
        <dbReference type="RefSeq" id="XP_022093196.1"/>
    </source>
</evidence>
<comment type="cofactor">
    <cofactor evidence="10">
        <name>[4Fe-4S] cluster</name>
        <dbReference type="ChEBI" id="CHEBI:49883"/>
    </cofactor>
    <text evidence="10">Binds 1 [4Fe-4S] cluster.</text>
</comment>
<dbReference type="OMA" id="RINYKPW"/>
<keyword evidence="14" id="KW-1185">Reference proteome</keyword>
<feature type="domain" description="DNA primase large subunit C-terminal" evidence="13">
    <location>
        <begin position="296"/>
        <end position="463"/>
    </location>
</feature>
<keyword evidence="3 10" id="KW-0004">4Fe-4S</keyword>
<dbReference type="GO" id="GO:0006269">
    <property type="term" value="P:DNA replication, synthesis of primer"/>
    <property type="evidence" value="ECO:0007669"/>
    <property type="project" value="UniProtKB-KW"/>
</dbReference>
<dbReference type="GO" id="GO:0003677">
    <property type="term" value="F:DNA binding"/>
    <property type="evidence" value="ECO:0007669"/>
    <property type="project" value="UniProtKB-UniRule"/>
</dbReference>
<dbReference type="FunFam" id="1.20.930.80:FF:000001">
    <property type="entry name" value="DNA primase large subunit"/>
    <property type="match status" value="1"/>
</dbReference>
<evidence type="ECO:0000256" key="10">
    <source>
        <dbReference type="PIRNR" id="PIRNR009449"/>
    </source>
</evidence>
<comment type="function">
    <text evidence="10">DNA primase is the polymerase that synthesizes small RNA primers for the Okazaki fragments made during discontinuous DNA replication.</text>
</comment>
<dbReference type="Gene3D" id="1.20.930.80">
    <property type="match status" value="1"/>
</dbReference>
<comment type="similarity">
    <text evidence="1 10">Belongs to the eukaryotic-type primase large subunit family.</text>
</comment>
<dbReference type="KEGG" id="aplc:110980632"/>
<dbReference type="PANTHER" id="PTHR10537">
    <property type="entry name" value="DNA PRIMASE LARGE SUBUNIT"/>
    <property type="match status" value="1"/>
</dbReference>
<keyword evidence="8 10" id="KW-0411">Iron-sulfur</keyword>
<dbReference type="InterPro" id="IPR007238">
    <property type="entry name" value="DNA_primase_lsu_euk/arc"/>
</dbReference>
<dbReference type="RefSeq" id="XP_022093196.1">
    <property type="nucleotide sequence ID" value="XM_022237504.1"/>
</dbReference>
<dbReference type="SUPFAM" id="SSF140914">
    <property type="entry name" value="PriB N-terminal domain-like"/>
    <property type="match status" value="1"/>
</dbReference>
<feature type="compositionally biased region" description="Polar residues" evidence="12">
    <location>
        <begin position="497"/>
        <end position="516"/>
    </location>
</feature>
<feature type="binding site" evidence="11">
    <location>
        <position position="303"/>
    </location>
    <ligand>
        <name>[4Fe-4S] cluster</name>
        <dbReference type="ChEBI" id="CHEBI:49883"/>
    </ligand>
</feature>
<evidence type="ECO:0000313" key="16">
    <source>
        <dbReference type="RefSeq" id="XP_022093203.1"/>
    </source>
</evidence>
<organism evidence="14 16">
    <name type="scientific">Acanthaster planci</name>
    <name type="common">Crown-of-thorns starfish</name>
    <dbReference type="NCBI Taxonomy" id="133434"/>
    <lineage>
        <taxon>Eukaryota</taxon>
        <taxon>Metazoa</taxon>
        <taxon>Echinodermata</taxon>
        <taxon>Eleutherozoa</taxon>
        <taxon>Asterozoa</taxon>
        <taxon>Asteroidea</taxon>
        <taxon>Valvatacea</taxon>
        <taxon>Valvatida</taxon>
        <taxon>Acanthasteridae</taxon>
        <taxon>Acanthaster</taxon>
    </lineage>
</organism>
<dbReference type="GO" id="GO:0005658">
    <property type="term" value="C:alpha DNA polymerase:primase complex"/>
    <property type="evidence" value="ECO:0007669"/>
    <property type="project" value="TreeGrafter"/>
</dbReference>
<evidence type="ECO:0000256" key="5">
    <source>
        <dbReference type="ARBA" id="ARBA00022705"/>
    </source>
</evidence>
<evidence type="ECO:0000256" key="8">
    <source>
        <dbReference type="ARBA" id="ARBA00023014"/>
    </source>
</evidence>
<dbReference type="OrthoDB" id="421393at2759"/>
<protein>
    <recommendedName>
        <fullName evidence="2 10">DNA primase large subunit</fullName>
    </recommendedName>
</protein>
<dbReference type="AlphaFoldDB" id="A0A8B7YIY3"/>
<feature type="binding site" evidence="11">
    <location>
        <position position="382"/>
    </location>
    <ligand>
        <name>[4Fe-4S] cluster</name>
        <dbReference type="ChEBI" id="CHEBI:49883"/>
    </ligand>
</feature>
<evidence type="ECO:0000256" key="4">
    <source>
        <dbReference type="ARBA" id="ARBA00022515"/>
    </source>
</evidence>
<feature type="compositionally biased region" description="Low complexity" evidence="12">
    <location>
        <begin position="484"/>
        <end position="496"/>
    </location>
</feature>
<proteinExistence type="inferred from homology"/>
<keyword evidence="5 10" id="KW-0235">DNA replication</keyword>
<evidence type="ECO:0000256" key="2">
    <source>
        <dbReference type="ARBA" id="ARBA00019038"/>
    </source>
</evidence>
<evidence type="ECO:0000256" key="3">
    <source>
        <dbReference type="ARBA" id="ARBA00022485"/>
    </source>
</evidence>
<evidence type="ECO:0000256" key="1">
    <source>
        <dbReference type="ARBA" id="ARBA00010564"/>
    </source>
</evidence>
<keyword evidence="4 10" id="KW-0639">Primosome</keyword>
<dbReference type="GeneID" id="110980632"/>
<dbReference type="CDD" id="cd07322">
    <property type="entry name" value="PriL_PriS_Eukaryotic"/>
    <property type="match status" value="1"/>
</dbReference>
<dbReference type="Proteomes" id="UP000694845">
    <property type="component" value="Unplaced"/>
</dbReference>
<feature type="binding site" evidence="11">
    <location>
        <position position="399"/>
    </location>
    <ligand>
        <name>[4Fe-4S] cluster</name>
        <dbReference type="ChEBI" id="CHEBI:49883"/>
    </ligand>
</feature>
<evidence type="ECO:0000256" key="9">
    <source>
        <dbReference type="ARBA" id="ARBA00023125"/>
    </source>
</evidence>
<accession>A0A8B7YIY3</accession>
<evidence type="ECO:0000256" key="6">
    <source>
        <dbReference type="ARBA" id="ARBA00022723"/>
    </source>
</evidence>
<gene>
    <name evidence="15 16" type="primary">LOC110980632</name>
</gene>
<dbReference type="PIRSF" id="PIRSF009449">
    <property type="entry name" value="DNA_primase_large_subunit"/>
    <property type="match status" value="1"/>
</dbReference>
<evidence type="ECO:0000313" key="14">
    <source>
        <dbReference type="Proteomes" id="UP000694845"/>
    </source>
</evidence>
<sequence length="543" mass="63182">MQFGGERKNALQRQQRGRNKGQVRSSAGFGMFGQYSHRLQFYRLPPTDNISLNEFEEFAISRVKVLRHVEQAGQSYVKGTDKYKEYMDRDLRHLMPVAVRKDLKDDFEERRKDHISHFILRLAYCKSEDLRRWFIAQEMDLFRYRFLMETDKREVARFLQENDLHFTPIPDEEKRQVAKYLCASSYSMSMAMIEHTDFYKVPFTEALDLVRARKIYVHKGWAYVPHNDLVSIILSAFRAHLSQALAVTARSIPHLEEDDRLLPMLNNLSKQYLGQNYSSGKSNMGKIELKDMDMHARKSFPLCMRQLHSAFRENHHLRHHGRMQYGLFLKGIGLTLEQALTFWRSEFSKIMDVDKFEKQYAYNIRHSYGKEGKRTDYTPYSCMKIIMTNAPATGDHHGCPFRHTDSNLLKQRLGAYKVNQSGIDEIIDLVNKSHYQVACSKYFMLTHGNAKSDVAIQHPNQYFEESQKILTGDKKYEGSGRYTSSRPQSQAAQSPRVSSHQATLDPSTQTSSSVQDQFEDELNLSFEELEAMEKEAMEGATTS</sequence>
<evidence type="ECO:0000256" key="7">
    <source>
        <dbReference type="ARBA" id="ARBA00023004"/>
    </source>
</evidence>
<keyword evidence="7 10" id="KW-0408">Iron</keyword>
<evidence type="ECO:0000256" key="12">
    <source>
        <dbReference type="SAM" id="MobiDB-lite"/>
    </source>
</evidence>
<dbReference type="GO" id="GO:0006270">
    <property type="term" value="P:DNA replication initiation"/>
    <property type="evidence" value="ECO:0007669"/>
    <property type="project" value="UniProtKB-ARBA"/>
</dbReference>
<dbReference type="GO" id="GO:0046872">
    <property type="term" value="F:metal ion binding"/>
    <property type="evidence" value="ECO:0007669"/>
    <property type="project" value="UniProtKB-UniRule"/>
</dbReference>
<feature type="region of interest" description="Disordered" evidence="12">
    <location>
        <begin position="1"/>
        <end position="26"/>
    </location>
</feature>
<feature type="region of interest" description="Disordered" evidence="12">
    <location>
        <begin position="475"/>
        <end position="517"/>
    </location>
</feature>
<dbReference type="RefSeq" id="XP_022093203.1">
    <property type="nucleotide sequence ID" value="XM_022237511.1"/>
</dbReference>
<keyword evidence="9 10" id="KW-0238">DNA-binding</keyword>
<dbReference type="Pfam" id="PF26466">
    <property type="entry name" value="DNA_primase_lrg_N"/>
    <property type="match status" value="1"/>
</dbReference>
<dbReference type="InterPro" id="IPR016558">
    <property type="entry name" value="DNA_primase_lsu_euk"/>
</dbReference>
<dbReference type="GO" id="GO:0051539">
    <property type="term" value="F:4 iron, 4 sulfur cluster binding"/>
    <property type="evidence" value="ECO:0007669"/>
    <property type="project" value="UniProtKB-UniRule"/>
</dbReference>
<dbReference type="PANTHER" id="PTHR10537:SF3">
    <property type="entry name" value="DNA PRIMASE LARGE SUBUNIT"/>
    <property type="match status" value="1"/>
</dbReference>
<feature type="binding site" evidence="11">
    <location>
        <position position="439"/>
    </location>
    <ligand>
        <name>[4Fe-4S] cluster</name>
        <dbReference type="ChEBI" id="CHEBI:49883"/>
    </ligand>
</feature>
<name>A0A8B7YIY3_ACAPL</name>
<reference evidence="15 16" key="1">
    <citation type="submission" date="2025-04" db="UniProtKB">
        <authorList>
            <consortium name="RefSeq"/>
        </authorList>
    </citation>
    <scope>IDENTIFICATION</scope>
</reference>
<dbReference type="Pfam" id="PF04104">
    <property type="entry name" value="DNA_primase_lrg"/>
    <property type="match status" value="1"/>
</dbReference>
<dbReference type="InterPro" id="IPR058560">
    <property type="entry name" value="DNA_primase_C"/>
</dbReference>